<evidence type="ECO:0008006" key="3">
    <source>
        <dbReference type="Google" id="ProtNLM"/>
    </source>
</evidence>
<dbReference type="KEGG" id="rhg:EXZ61_21405"/>
<dbReference type="EMBL" id="CP036282">
    <property type="protein sequence ID" value="QDL56506.1"/>
    <property type="molecule type" value="Genomic_DNA"/>
</dbReference>
<organism evidence="1 2">
    <name type="scientific">Rhodoferax aquaticus</name>
    <dbReference type="NCBI Taxonomy" id="2527691"/>
    <lineage>
        <taxon>Bacteria</taxon>
        <taxon>Pseudomonadati</taxon>
        <taxon>Pseudomonadota</taxon>
        <taxon>Betaproteobacteria</taxon>
        <taxon>Burkholderiales</taxon>
        <taxon>Comamonadaceae</taxon>
        <taxon>Rhodoferax</taxon>
    </lineage>
</organism>
<name>A0A515EV10_9BURK</name>
<dbReference type="RefSeq" id="WP_142813941.1">
    <property type="nucleotide sequence ID" value="NZ_CP036282.1"/>
</dbReference>
<evidence type="ECO:0000313" key="1">
    <source>
        <dbReference type="EMBL" id="QDL56506.1"/>
    </source>
</evidence>
<keyword evidence="2" id="KW-1185">Reference proteome</keyword>
<dbReference type="AlphaFoldDB" id="A0A515EV10"/>
<evidence type="ECO:0000313" key="2">
    <source>
        <dbReference type="Proteomes" id="UP000317365"/>
    </source>
</evidence>
<dbReference type="Proteomes" id="UP000317365">
    <property type="component" value="Chromosome"/>
</dbReference>
<protein>
    <recommendedName>
        <fullName evidence="3">HTH iclR-type domain-containing protein</fullName>
    </recommendedName>
</protein>
<gene>
    <name evidence="1" type="ORF">EXZ61_21405</name>
</gene>
<sequence>MPGSFDEQFERSFGAVAFIANRHMMDHMRRLSVEMEMDFESVYVWGLVAHLGAIKYFGTGRDSAQETPVNSVPQEALQGVRLSDLTAISGLPRETLRRKLEALQASKRLLRDDKGLWVLHPDGIEERTKEFTKETVRRLLNAARDIEQLLSRS</sequence>
<accession>A0A515EV10</accession>
<reference evidence="2" key="2">
    <citation type="journal article" date="2020" name="Int. J. Syst. Evol. Microbiol.">
        <title>Genomic insights into a novel species Rhodoferax aquaticus sp. nov., isolated from freshwater.</title>
        <authorList>
            <person name="Li T."/>
            <person name="Zhuo Y."/>
            <person name="Jin C.Z."/>
            <person name="Wu X."/>
            <person name="Ko S.R."/>
            <person name="Jin F.J."/>
            <person name="Ahn C.Y."/>
            <person name="Oh H.M."/>
            <person name="Lee H.G."/>
            <person name="Jin L."/>
        </authorList>
    </citation>
    <scope>NUCLEOTIDE SEQUENCE [LARGE SCALE GENOMIC DNA]</scope>
    <source>
        <strain evidence="2">Gr-4</strain>
    </source>
</reference>
<proteinExistence type="predicted"/>
<reference evidence="2" key="1">
    <citation type="submission" date="2019-02" db="EMBL/GenBank/DDBJ databases">
        <title>Complete genome sequence of Rhodoferax sp. Gr-4.</title>
        <authorList>
            <person name="Jin L."/>
        </authorList>
    </citation>
    <scope>NUCLEOTIDE SEQUENCE [LARGE SCALE GENOMIC DNA]</scope>
    <source>
        <strain evidence="2">Gr-4</strain>
    </source>
</reference>